<dbReference type="SUPFAM" id="SSF48452">
    <property type="entry name" value="TPR-like"/>
    <property type="match status" value="2"/>
</dbReference>
<evidence type="ECO:0000256" key="1">
    <source>
        <dbReference type="PROSITE-ProRule" id="PRU00339"/>
    </source>
</evidence>
<sequence>MREEPDHGDRDGQAPPVVNQVGDASGSVVQVGINHGGFHVHLPEARRPALRQLAPPPVVFTNQKPVLRRLNDVVRAHEGQPGPAVAVVRGVAGVGKTAVALHWLHERRAEFDGDLHGIASPDDVLAHLLRQLGHDPGALPPTLDQRAALFRSLTRDRRLAVLLDNASLPAQVRPLLPGGDGSVVVVTARSAMEGLAANGAALIDLEPLEDSAAHELLARLVGAARVEAEPEAARELVSVCAGLPIAVCVVGALLAERGHWPLSRMARRLADESRRLERLAVPGDLSVQAVFETSYRQLAERPARVYRAFGLHPGDGEIGLGALSALLGVEPDEDLGEALEGLRAARLVEEPVPERFGMHALVRLHARRIATGGRSVGTGCDDAGSDEVGSESAEDAALDRLLAYYLENAVLADRVMMPNRPRLNPLYGRLPWSDLDQAGAWAWLETERANLRAAVLAAHRTGRHQTAWQLCEALWSLVFHGKFFEDWIVTHEAGVDSARWCGDRGAEGRLTYQLGFAYHLSERYARAEELFARALDLCRDAGDREGHATSVESLGLVLLAREDAGAVDVLTENLRLAREIGDPRRLALAHHHLGRALSIVDAHDEAMAHLADAERGLATLPDPAHEGKVLPDTYNLGRVATSTARALLRAGRTREAGEAGRRALAVMTEQGRPFHQAEALDVLAGVALAEGDRETAREHLRDALTIHEAWHFPQADSVRRRLSELDSSAP</sequence>
<comment type="caution">
    <text evidence="3">The sequence shown here is derived from an EMBL/GenBank/DDBJ whole genome shotgun (WGS) entry which is preliminary data.</text>
</comment>
<dbReference type="InterPro" id="IPR011990">
    <property type="entry name" value="TPR-like_helical_dom_sf"/>
</dbReference>
<feature type="region of interest" description="Disordered" evidence="2">
    <location>
        <begin position="1"/>
        <end position="20"/>
    </location>
</feature>
<dbReference type="EMBL" id="JAMTCP010000022">
    <property type="protein sequence ID" value="MCP2260034.1"/>
    <property type="molecule type" value="Genomic_DNA"/>
</dbReference>
<gene>
    <name evidence="3" type="ORF">LX15_003745</name>
</gene>
<reference evidence="3 4" key="1">
    <citation type="submission" date="2022-06" db="EMBL/GenBank/DDBJ databases">
        <title>Genomic Encyclopedia of Archaeal and Bacterial Type Strains, Phase II (KMG-II): from individual species to whole genera.</title>
        <authorList>
            <person name="Goeker M."/>
        </authorList>
    </citation>
    <scope>NUCLEOTIDE SEQUENCE [LARGE SCALE GENOMIC DNA]</scope>
    <source>
        <strain evidence="3 4">DSM 40477</strain>
    </source>
</reference>
<dbReference type="Gene3D" id="1.25.40.10">
    <property type="entry name" value="Tetratricopeptide repeat domain"/>
    <property type="match status" value="1"/>
</dbReference>
<keyword evidence="4" id="KW-1185">Reference proteome</keyword>
<keyword evidence="1" id="KW-0802">TPR repeat</keyword>
<dbReference type="Gene3D" id="1.10.8.430">
    <property type="entry name" value="Helical domain of apoptotic protease-activating factors"/>
    <property type="match status" value="1"/>
</dbReference>
<evidence type="ECO:0000313" key="4">
    <source>
        <dbReference type="Proteomes" id="UP001205311"/>
    </source>
</evidence>
<dbReference type="PANTHER" id="PTHR47691:SF3">
    <property type="entry name" value="HTH-TYPE TRANSCRIPTIONAL REGULATOR RV0890C-RELATED"/>
    <property type="match status" value="1"/>
</dbReference>
<evidence type="ECO:0000256" key="2">
    <source>
        <dbReference type="SAM" id="MobiDB-lite"/>
    </source>
</evidence>
<dbReference type="Proteomes" id="UP001205311">
    <property type="component" value="Unassembled WGS sequence"/>
</dbReference>
<protein>
    <submittedName>
        <fullName evidence="3">NB-ARC domain-containing protein</fullName>
    </submittedName>
</protein>
<accession>A0ABT1HWZ3</accession>
<feature type="repeat" description="TPR" evidence="1">
    <location>
        <begin position="508"/>
        <end position="541"/>
    </location>
</feature>
<proteinExistence type="predicted"/>
<dbReference type="SUPFAM" id="SSF52540">
    <property type="entry name" value="P-loop containing nucleoside triphosphate hydrolases"/>
    <property type="match status" value="1"/>
</dbReference>
<dbReference type="Gene3D" id="3.40.50.300">
    <property type="entry name" value="P-loop containing nucleotide triphosphate hydrolases"/>
    <property type="match status" value="1"/>
</dbReference>
<dbReference type="RefSeq" id="WP_308213485.1">
    <property type="nucleotide sequence ID" value="NZ_JAMTCP010000022.1"/>
</dbReference>
<feature type="compositionally biased region" description="Basic and acidic residues" evidence="2">
    <location>
        <begin position="1"/>
        <end position="12"/>
    </location>
</feature>
<dbReference type="InterPro" id="IPR027417">
    <property type="entry name" value="P-loop_NTPase"/>
</dbReference>
<name>A0ABT1HWZ3_STRSD</name>
<dbReference type="InterPro" id="IPR019734">
    <property type="entry name" value="TPR_rpt"/>
</dbReference>
<dbReference type="InterPro" id="IPR042197">
    <property type="entry name" value="Apaf_helical"/>
</dbReference>
<dbReference type="PANTHER" id="PTHR47691">
    <property type="entry name" value="REGULATOR-RELATED"/>
    <property type="match status" value="1"/>
</dbReference>
<dbReference type="PRINTS" id="PR00364">
    <property type="entry name" value="DISEASERSIST"/>
</dbReference>
<organism evidence="3 4">
    <name type="scientific">Streptoalloteichus tenebrarius (strain ATCC 17920 / DSM 40477 / JCM 4838 / CBS 697.72 / NBRC 16177 / NCIMB 11028 / NRRL B-12390 / A12253. 1 / ISP 5477)</name>
    <name type="common">Streptomyces tenebrarius</name>
    <dbReference type="NCBI Taxonomy" id="1933"/>
    <lineage>
        <taxon>Bacteria</taxon>
        <taxon>Bacillati</taxon>
        <taxon>Actinomycetota</taxon>
        <taxon>Actinomycetes</taxon>
        <taxon>Pseudonocardiales</taxon>
        <taxon>Pseudonocardiaceae</taxon>
        <taxon>Streptoalloteichus</taxon>
    </lineage>
</organism>
<evidence type="ECO:0000313" key="3">
    <source>
        <dbReference type="EMBL" id="MCP2260034.1"/>
    </source>
</evidence>
<dbReference type="PROSITE" id="PS50005">
    <property type="entry name" value="TPR"/>
    <property type="match status" value="1"/>
</dbReference>